<evidence type="ECO:0000256" key="3">
    <source>
        <dbReference type="ARBA" id="ARBA00022801"/>
    </source>
</evidence>
<dbReference type="FunFam" id="3.10.129.10:FF:000012">
    <property type="entry name" value="Acyl-coenzyme A thioesterase 9, mitochondrial"/>
    <property type="match status" value="1"/>
</dbReference>
<dbReference type="STRING" id="658196.A0A397T589"/>
<dbReference type="PROSITE" id="PS51770">
    <property type="entry name" value="HOTDOG_ACOT"/>
    <property type="match status" value="2"/>
</dbReference>
<evidence type="ECO:0000256" key="2">
    <source>
        <dbReference type="ARBA" id="ARBA00022737"/>
    </source>
</evidence>
<dbReference type="InterPro" id="IPR033120">
    <property type="entry name" value="HOTDOG_ACOT"/>
</dbReference>
<keyword evidence="7" id="KW-1185">Reference proteome</keyword>
<feature type="domain" description="HotDog ACOT-type" evidence="5">
    <location>
        <begin position="132"/>
        <end position="262"/>
    </location>
</feature>
<dbReference type="AlphaFoldDB" id="A0A397T589"/>
<proteinExistence type="inferred from homology"/>
<name>A0A397T589_9GLOM</name>
<evidence type="ECO:0000313" key="7">
    <source>
        <dbReference type="Proteomes" id="UP000265703"/>
    </source>
</evidence>
<dbReference type="CDD" id="cd03442">
    <property type="entry name" value="BFIT_BACH"/>
    <property type="match status" value="2"/>
</dbReference>
<evidence type="ECO:0000313" key="6">
    <source>
        <dbReference type="EMBL" id="RIA92076.1"/>
    </source>
</evidence>
<gene>
    <name evidence="6" type="ORF">C1645_821150</name>
</gene>
<dbReference type="InterPro" id="IPR029069">
    <property type="entry name" value="HotDog_dom_sf"/>
</dbReference>
<feature type="domain" description="HotDog ACOT-type" evidence="5">
    <location>
        <begin position="339"/>
        <end position="454"/>
    </location>
</feature>
<dbReference type="Gene3D" id="3.10.129.10">
    <property type="entry name" value="Hotdog Thioesterase"/>
    <property type="match status" value="2"/>
</dbReference>
<dbReference type="Proteomes" id="UP000265703">
    <property type="component" value="Unassembled WGS sequence"/>
</dbReference>
<organism evidence="6 7">
    <name type="scientific">Glomus cerebriforme</name>
    <dbReference type="NCBI Taxonomy" id="658196"/>
    <lineage>
        <taxon>Eukaryota</taxon>
        <taxon>Fungi</taxon>
        <taxon>Fungi incertae sedis</taxon>
        <taxon>Mucoromycota</taxon>
        <taxon>Glomeromycotina</taxon>
        <taxon>Glomeromycetes</taxon>
        <taxon>Glomerales</taxon>
        <taxon>Glomeraceae</taxon>
        <taxon>Glomus</taxon>
    </lineage>
</organism>
<sequence>MLCKFVPKSLSIGRKIINNQSLLTRRFQINSLIKSSIKNDPKNSNNPSYPSEVKKVGDFKDIEIIENLMLKKEKPVASYIIQPRKKLQSLSEPSYWIDLVNKTKSKKQIRQSKSPIQRKLILRTMSDSYVEEFLPFKSDPDLLEEYVNSDGGIRIGKIFEDLDLLAANISYKHCVIEKENYSNITIVTASVDRLDLIKSLPICDIRLNGHISYVGYSSMEVLIKMEALQDGVFQNLQTSSETNFQGETLMITRFIMVARDPFTDHSIQINPLQLENNYQKKLFQIAEEQKNRRRASAAAALTRLPPTEEEKLLIHDCYLEYCKYANQKEKIPDNILWMDETTMESVTFMQPQNRNIHGFVFGGYLMKLAYELAFSNASVFLKSRPTFLALDEISFRKPVQIGSILIMSSQIVYAPGSPHRSFQVMVMADVLDIERVSRDTTNIFHFTFNCDNSDIKVRRVMPKTYDESMKYVEGRRRRRIGLKLRGLYNEISDKRMKTS</sequence>
<evidence type="ECO:0000256" key="1">
    <source>
        <dbReference type="ARBA" id="ARBA00010458"/>
    </source>
</evidence>
<dbReference type="EMBL" id="QKYT01000135">
    <property type="protein sequence ID" value="RIA92076.1"/>
    <property type="molecule type" value="Genomic_DNA"/>
</dbReference>
<protein>
    <submittedName>
        <fullName evidence="6">HotDog domain-containing protein</fullName>
    </submittedName>
</protein>
<dbReference type="GO" id="GO:0047617">
    <property type="term" value="F:fatty acyl-CoA hydrolase activity"/>
    <property type="evidence" value="ECO:0007669"/>
    <property type="project" value="TreeGrafter"/>
</dbReference>
<dbReference type="SUPFAM" id="SSF54637">
    <property type="entry name" value="Thioesterase/thiol ester dehydrase-isomerase"/>
    <property type="match status" value="2"/>
</dbReference>
<comment type="caution">
    <text evidence="6">The sequence shown here is derived from an EMBL/GenBank/DDBJ whole genome shotgun (WGS) entry which is preliminary data.</text>
</comment>
<reference evidence="6 7" key="1">
    <citation type="submission" date="2018-06" db="EMBL/GenBank/DDBJ databases">
        <title>Comparative genomics reveals the genomic features of Rhizophagus irregularis, R. cerebriforme, R. diaphanum and Gigaspora rosea, and their symbiotic lifestyle signature.</title>
        <authorList>
            <person name="Morin E."/>
            <person name="San Clemente H."/>
            <person name="Chen E.C.H."/>
            <person name="De La Providencia I."/>
            <person name="Hainaut M."/>
            <person name="Kuo A."/>
            <person name="Kohler A."/>
            <person name="Murat C."/>
            <person name="Tang N."/>
            <person name="Roy S."/>
            <person name="Loubradou J."/>
            <person name="Henrissat B."/>
            <person name="Grigoriev I.V."/>
            <person name="Corradi N."/>
            <person name="Roux C."/>
            <person name="Martin F.M."/>
        </authorList>
    </citation>
    <scope>NUCLEOTIDE SEQUENCE [LARGE SCALE GENOMIC DNA]</scope>
    <source>
        <strain evidence="6 7">DAOM 227022</strain>
    </source>
</reference>
<dbReference type="GO" id="GO:0005739">
    <property type="term" value="C:mitochondrion"/>
    <property type="evidence" value="ECO:0007669"/>
    <property type="project" value="TreeGrafter"/>
</dbReference>
<keyword evidence="2" id="KW-0677">Repeat</keyword>
<dbReference type="PANTHER" id="PTHR12655">
    <property type="entry name" value="ACYL-COA THIOESTERASE"/>
    <property type="match status" value="1"/>
</dbReference>
<dbReference type="PANTHER" id="PTHR12655:SF0">
    <property type="entry name" value="ACYL-COENZYME A THIOESTERASE 9, MITOCHONDRIAL"/>
    <property type="match status" value="1"/>
</dbReference>
<keyword evidence="4" id="KW-0809">Transit peptide</keyword>
<dbReference type="OrthoDB" id="331699at2759"/>
<comment type="similarity">
    <text evidence="1">Belongs to the acyl coenzyme A hydrolase family.</text>
</comment>
<keyword evidence="3" id="KW-0378">Hydrolase</keyword>
<dbReference type="GO" id="GO:0006637">
    <property type="term" value="P:acyl-CoA metabolic process"/>
    <property type="evidence" value="ECO:0007669"/>
    <property type="project" value="TreeGrafter"/>
</dbReference>
<accession>A0A397T589</accession>
<evidence type="ECO:0000256" key="4">
    <source>
        <dbReference type="ARBA" id="ARBA00022946"/>
    </source>
</evidence>
<evidence type="ECO:0000259" key="5">
    <source>
        <dbReference type="PROSITE" id="PS51770"/>
    </source>
</evidence>